<evidence type="ECO:0000313" key="2">
    <source>
        <dbReference type="Proteomes" id="UP000319825"/>
    </source>
</evidence>
<evidence type="ECO:0000313" key="1">
    <source>
        <dbReference type="EMBL" id="TWH70251.1"/>
    </source>
</evidence>
<gene>
    <name evidence="1" type="ORF">JD77_05272</name>
</gene>
<accession>A0A562IGU3</accession>
<dbReference type="AlphaFoldDB" id="A0A562IGU3"/>
<proteinExistence type="predicted"/>
<dbReference type="RefSeq" id="WP_246140958.1">
    <property type="nucleotide sequence ID" value="NZ_JBIAZH010000118.1"/>
</dbReference>
<dbReference type="EMBL" id="VLKE01000001">
    <property type="protein sequence ID" value="TWH70251.1"/>
    <property type="molecule type" value="Genomic_DNA"/>
</dbReference>
<comment type="caution">
    <text evidence="1">The sequence shown here is derived from an EMBL/GenBank/DDBJ whole genome shotgun (WGS) entry which is preliminary data.</text>
</comment>
<reference evidence="1 2" key="1">
    <citation type="submission" date="2019-07" db="EMBL/GenBank/DDBJ databases">
        <title>R&amp;d 2014.</title>
        <authorList>
            <person name="Klenk H.-P."/>
        </authorList>
    </citation>
    <scope>NUCLEOTIDE SEQUENCE [LARGE SCALE GENOMIC DNA]</scope>
    <source>
        <strain evidence="1 2">DSM 43868</strain>
    </source>
</reference>
<protein>
    <submittedName>
        <fullName evidence="1">Uncharacterized protein</fullName>
    </submittedName>
</protein>
<name>A0A562IGU3_MICOL</name>
<keyword evidence="2" id="KW-1185">Reference proteome</keyword>
<dbReference type="Proteomes" id="UP000319825">
    <property type="component" value="Unassembled WGS sequence"/>
</dbReference>
<sequence>MDGAEAAGDTLRTLPVLYHLLWRRELVADLSLVLSHRTLVRVAPTNDRLARVGERDG</sequence>
<organism evidence="1 2">
    <name type="scientific">Micromonospora olivasterospora</name>
    <dbReference type="NCBI Taxonomy" id="1880"/>
    <lineage>
        <taxon>Bacteria</taxon>
        <taxon>Bacillati</taxon>
        <taxon>Actinomycetota</taxon>
        <taxon>Actinomycetes</taxon>
        <taxon>Micromonosporales</taxon>
        <taxon>Micromonosporaceae</taxon>
        <taxon>Micromonospora</taxon>
    </lineage>
</organism>